<comment type="caution">
    <text evidence="2">The sequence shown here is derived from an EMBL/GenBank/DDBJ whole genome shotgun (WGS) entry which is preliminary data.</text>
</comment>
<dbReference type="EMBL" id="BAABVV010000018">
    <property type="protein sequence ID" value="GAA6113826.1"/>
    <property type="molecule type" value="Genomic_DNA"/>
</dbReference>
<accession>A0ABP9ZG98</accession>
<name>A0ABP9ZG98_9LACO</name>
<dbReference type="Proteomes" id="UP001438112">
    <property type="component" value="Unassembled WGS sequence"/>
</dbReference>
<keyword evidence="1" id="KW-0812">Transmembrane</keyword>
<evidence type="ECO:0000313" key="2">
    <source>
        <dbReference type="EMBL" id="GAA6113826.1"/>
    </source>
</evidence>
<organism evidence="2 3">
    <name type="scientific">Apilactobacillus apinorum</name>
    <dbReference type="NCBI Taxonomy" id="1218495"/>
    <lineage>
        <taxon>Bacteria</taxon>
        <taxon>Bacillati</taxon>
        <taxon>Bacillota</taxon>
        <taxon>Bacilli</taxon>
        <taxon>Lactobacillales</taxon>
        <taxon>Lactobacillaceae</taxon>
        <taxon>Apilactobacillus</taxon>
    </lineage>
</organism>
<reference evidence="2 3" key="1">
    <citation type="submission" date="2024-03" db="EMBL/GenBank/DDBJ databases">
        <title>Inconsistent identification of Apilactobacillus kunkeei-related strains obtained by well-developed overall genome related indices.</title>
        <authorList>
            <person name="Maeno S."/>
            <person name="Endo A."/>
        </authorList>
    </citation>
    <scope>NUCLEOTIDE SEQUENCE [LARGE SCALE GENOMIC DNA]</scope>
    <source>
        <strain evidence="2 3">20H-10</strain>
    </source>
</reference>
<gene>
    <name evidence="2" type="ORF">AP20H10_01890</name>
</gene>
<protein>
    <submittedName>
        <fullName evidence="2">Uncharacterized protein</fullName>
    </submittedName>
</protein>
<keyword evidence="1" id="KW-1133">Transmembrane helix</keyword>
<proteinExistence type="predicted"/>
<evidence type="ECO:0000313" key="3">
    <source>
        <dbReference type="Proteomes" id="UP001438112"/>
    </source>
</evidence>
<feature type="transmembrane region" description="Helical" evidence="1">
    <location>
        <begin position="15"/>
        <end position="38"/>
    </location>
</feature>
<sequence length="40" mass="4597">MSQLLIRKYPVNPHVGIVVIATIKQDKIIFLIFSLFILTL</sequence>
<keyword evidence="1" id="KW-0472">Membrane</keyword>
<keyword evidence="3" id="KW-1185">Reference proteome</keyword>
<evidence type="ECO:0000256" key="1">
    <source>
        <dbReference type="SAM" id="Phobius"/>
    </source>
</evidence>